<dbReference type="PANTHER" id="PTHR46233">
    <property type="entry name" value="HYDROXYACYLGLUTATHIONE HYDROLASE GLOC"/>
    <property type="match status" value="1"/>
</dbReference>
<reference evidence="9 10" key="1">
    <citation type="submission" date="2023-07" db="EMBL/GenBank/DDBJ databases">
        <title>Genomic Encyclopedia of Type Strains, Phase IV (KMG-IV): sequencing the most valuable type-strain genomes for metagenomic binning, comparative biology and taxonomic classification.</title>
        <authorList>
            <person name="Goeker M."/>
        </authorList>
    </citation>
    <scope>NUCLEOTIDE SEQUENCE [LARGE SCALE GENOMIC DNA]</scope>
    <source>
        <strain evidence="9 10">T98</strain>
    </source>
</reference>
<comment type="catalytic activity">
    <reaction evidence="5">
        <text>3',5'-cyclic CMP + H2O = CMP + H(+)</text>
        <dbReference type="Rhea" id="RHEA:72675"/>
        <dbReference type="ChEBI" id="CHEBI:15377"/>
        <dbReference type="ChEBI" id="CHEBI:15378"/>
        <dbReference type="ChEBI" id="CHEBI:58003"/>
        <dbReference type="ChEBI" id="CHEBI:60377"/>
    </reaction>
    <physiologicalReaction direction="left-to-right" evidence="5">
        <dbReference type="Rhea" id="RHEA:72676"/>
    </physiologicalReaction>
</comment>
<dbReference type="InterPro" id="IPR036866">
    <property type="entry name" value="RibonucZ/Hydroxyglut_hydro"/>
</dbReference>
<dbReference type="Gene3D" id="3.60.15.10">
    <property type="entry name" value="Ribonuclease Z/Hydroxyacylglutathione hydrolase-like"/>
    <property type="match status" value="1"/>
</dbReference>
<evidence type="ECO:0000256" key="5">
    <source>
        <dbReference type="ARBA" id="ARBA00034221"/>
    </source>
</evidence>
<dbReference type="EMBL" id="JAUSUY010000003">
    <property type="protein sequence ID" value="MDT3425552.1"/>
    <property type="molecule type" value="Genomic_DNA"/>
</dbReference>
<evidence type="ECO:0000256" key="6">
    <source>
        <dbReference type="ARBA" id="ARBA00034301"/>
    </source>
</evidence>
<dbReference type="InterPro" id="IPR001279">
    <property type="entry name" value="Metallo-B-lactamas"/>
</dbReference>
<comment type="function">
    <text evidence="6">Counteracts the endogenous Pycsar antiviral defense system. Phosphodiesterase that enables metal-dependent hydrolysis of host cyclic nucleotide Pycsar defense signals such as cCMP and cUMP.</text>
</comment>
<evidence type="ECO:0000256" key="2">
    <source>
        <dbReference type="ARBA" id="ARBA00022723"/>
    </source>
</evidence>
<accession>A0ABU3H670</accession>
<organism evidence="9 10">
    <name type="scientific">Paenibacillus forsythiae</name>
    <dbReference type="NCBI Taxonomy" id="365616"/>
    <lineage>
        <taxon>Bacteria</taxon>
        <taxon>Bacillati</taxon>
        <taxon>Bacillota</taxon>
        <taxon>Bacilli</taxon>
        <taxon>Bacillales</taxon>
        <taxon>Paenibacillaceae</taxon>
        <taxon>Paenibacillus</taxon>
    </lineage>
</organism>
<evidence type="ECO:0000259" key="8">
    <source>
        <dbReference type="SMART" id="SM00849"/>
    </source>
</evidence>
<keyword evidence="10" id="KW-1185">Reference proteome</keyword>
<evidence type="ECO:0000256" key="1">
    <source>
        <dbReference type="ARBA" id="ARBA00001947"/>
    </source>
</evidence>
<feature type="domain" description="Metallo-beta-lactamase" evidence="8">
    <location>
        <begin position="18"/>
        <end position="181"/>
    </location>
</feature>
<dbReference type="SMART" id="SM00849">
    <property type="entry name" value="Lactamase_B"/>
    <property type="match status" value="1"/>
</dbReference>
<keyword evidence="4" id="KW-0862">Zinc</keyword>
<dbReference type="Pfam" id="PF00753">
    <property type="entry name" value="Lactamase_B"/>
    <property type="match status" value="1"/>
</dbReference>
<comment type="catalytic activity">
    <reaction evidence="7">
        <text>3',5'-cyclic UMP + H2O = UMP + H(+)</text>
        <dbReference type="Rhea" id="RHEA:70575"/>
        <dbReference type="ChEBI" id="CHEBI:15377"/>
        <dbReference type="ChEBI" id="CHEBI:15378"/>
        <dbReference type="ChEBI" id="CHEBI:57865"/>
        <dbReference type="ChEBI" id="CHEBI:184387"/>
    </reaction>
    <physiologicalReaction direction="left-to-right" evidence="7">
        <dbReference type="Rhea" id="RHEA:70576"/>
    </physiologicalReaction>
</comment>
<sequence>MEKTYELYTYKAGHSTHYNYIYVIVDRTSKQAIIVDPAWEKKLIARMLEELRVELTTILLTHSHNDHVNEAEALARMYNARVYMSAREISYYGYRCTNLHSFEDGKTIPVGDTLVTCLLTPGHTVGSACFLLPGSLFTGDTIFIEGCGVCHFPGGSPESMYESVQRIKNTISPDIRIYPGHSYGKEPGLPFSYLLQYNIYFQFDESEQFIRFRMRKNQKFWPLRESPEGGRFR</sequence>
<name>A0ABU3H670_9BACL</name>
<keyword evidence="2" id="KW-0479">Metal-binding</keyword>
<gene>
    <name evidence="9" type="ORF">J2Z22_001068</name>
</gene>
<keyword evidence="3" id="KW-0378">Hydrolase</keyword>
<comment type="cofactor">
    <cofactor evidence="1">
        <name>Zn(2+)</name>
        <dbReference type="ChEBI" id="CHEBI:29105"/>
    </cofactor>
</comment>
<evidence type="ECO:0000256" key="3">
    <source>
        <dbReference type="ARBA" id="ARBA00022801"/>
    </source>
</evidence>
<dbReference type="PANTHER" id="PTHR46233:SF3">
    <property type="entry name" value="HYDROXYACYLGLUTATHIONE HYDROLASE GLOC"/>
    <property type="match status" value="1"/>
</dbReference>
<dbReference type="SUPFAM" id="SSF56281">
    <property type="entry name" value="Metallo-hydrolase/oxidoreductase"/>
    <property type="match status" value="1"/>
</dbReference>
<dbReference type="RefSeq" id="WP_025701751.1">
    <property type="nucleotide sequence ID" value="NZ_JAUSUY010000003.1"/>
</dbReference>
<evidence type="ECO:0000313" key="9">
    <source>
        <dbReference type="EMBL" id="MDT3425552.1"/>
    </source>
</evidence>
<protein>
    <submittedName>
        <fullName evidence="9">Glyoxylase-like metal-dependent hydrolase (Beta-lactamase superfamily II)</fullName>
    </submittedName>
</protein>
<evidence type="ECO:0000256" key="4">
    <source>
        <dbReference type="ARBA" id="ARBA00022833"/>
    </source>
</evidence>
<evidence type="ECO:0000313" key="10">
    <source>
        <dbReference type="Proteomes" id="UP001248709"/>
    </source>
</evidence>
<dbReference type="InterPro" id="IPR051453">
    <property type="entry name" value="MBL_Glyoxalase_II"/>
</dbReference>
<evidence type="ECO:0000256" key="7">
    <source>
        <dbReference type="ARBA" id="ARBA00048505"/>
    </source>
</evidence>
<comment type="caution">
    <text evidence="9">The sequence shown here is derived from an EMBL/GenBank/DDBJ whole genome shotgun (WGS) entry which is preliminary data.</text>
</comment>
<proteinExistence type="predicted"/>
<dbReference type="Proteomes" id="UP001248709">
    <property type="component" value="Unassembled WGS sequence"/>
</dbReference>
<dbReference type="CDD" id="cd16275">
    <property type="entry name" value="BaeB-like_MBL-fold"/>
    <property type="match status" value="1"/>
</dbReference>